<evidence type="ECO:0000313" key="3">
    <source>
        <dbReference type="Proteomes" id="UP000276834"/>
    </source>
</evidence>
<comment type="caution">
    <text evidence="2">The sequence shown here is derived from an EMBL/GenBank/DDBJ whole genome shotgun (WGS) entry which is preliminary data.</text>
</comment>
<feature type="compositionally biased region" description="Polar residues" evidence="1">
    <location>
        <begin position="13"/>
        <end position="29"/>
    </location>
</feature>
<name>A0A3L8S729_CHLGU</name>
<dbReference type="EMBL" id="QUSF01000053">
    <property type="protein sequence ID" value="RLV97638.1"/>
    <property type="molecule type" value="Genomic_DNA"/>
</dbReference>
<sequence>MKTALTDSALPAPNQTGASTIGSYEENTPSRTYHCRVSPLLRGSTMSNPTPMWNLASVTDSISTAELRPEVSAELESGSVLLGTTLKGASACTFKFDSEAIPESEGEDGSTSAASPTNASAKLPVSRSLTFLGFAITGVWDNLLEKDRLRRAILGSTRLPAQTKTKY</sequence>
<reference evidence="2 3" key="1">
    <citation type="journal article" date="2018" name="Proc. R. Soc. B">
        <title>A non-coding region near Follistatin controls head colour polymorphism in the Gouldian finch.</title>
        <authorList>
            <person name="Toomey M.B."/>
            <person name="Marques C.I."/>
            <person name="Andrade P."/>
            <person name="Araujo P.M."/>
            <person name="Sabatino S."/>
            <person name="Gazda M.A."/>
            <person name="Afonso S."/>
            <person name="Lopes R.J."/>
            <person name="Corbo J.C."/>
            <person name="Carneiro M."/>
        </authorList>
    </citation>
    <scope>NUCLEOTIDE SEQUENCE [LARGE SCALE GENOMIC DNA]</scope>
    <source>
        <strain evidence="2">Red01</strain>
        <tissue evidence="2">Muscle</tissue>
    </source>
</reference>
<feature type="region of interest" description="Disordered" evidence="1">
    <location>
        <begin position="1"/>
        <end position="29"/>
    </location>
</feature>
<keyword evidence="3" id="KW-1185">Reference proteome</keyword>
<evidence type="ECO:0000256" key="1">
    <source>
        <dbReference type="SAM" id="MobiDB-lite"/>
    </source>
</evidence>
<dbReference type="Proteomes" id="UP000276834">
    <property type="component" value="Unassembled WGS sequence"/>
</dbReference>
<proteinExistence type="predicted"/>
<evidence type="ECO:0000313" key="2">
    <source>
        <dbReference type="EMBL" id="RLV97638.1"/>
    </source>
</evidence>
<protein>
    <submittedName>
        <fullName evidence="2">Uncharacterized protein</fullName>
    </submittedName>
</protein>
<gene>
    <name evidence="2" type="ORF">DV515_00011557</name>
</gene>
<organism evidence="2 3">
    <name type="scientific">Chloebia gouldiae</name>
    <name type="common">Gouldian finch</name>
    <name type="synonym">Erythrura gouldiae</name>
    <dbReference type="NCBI Taxonomy" id="44316"/>
    <lineage>
        <taxon>Eukaryota</taxon>
        <taxon>Metazoa</taxon>
        <taxon>Chordata</taxon>
        <taxon>Craniata</taxon>
        <taxon>Vertebrata</taxon>
        <taxon>Euteleostomi</taxon>
        <taxon>Archelosauria</taxon>
        <taxon>Archosauria</taxon>
        <taxon>Dinosauria</taxon>
        <taxon>Saurischia</taxon>
        <taxon>Theropoda</taxon>
        <taxon>Coelurosauria</taxon>
        <taxon>Aves</taxon>
        <taxon>Neognathae</taxon>
        <taxon>Neoaves</taxon>
        <taxon>Telluraves</taxon>
        <taxon>Australaves</taxon>
        <taxon>Passeriformes</taxon>
        <taxon>Passeroidea</taxon>
        <taxon>Passeridae</taxon>
        <taxon>Chloebia</taxon>
    </lineage>
</organism>
<dbReference type="AlphaFoldDB" id="A0A3L8S729"/>
<accession>A0A3L8S729</accession>